<evidence type="ECO:0000256" key="1">
    <source>
        <dbReference type="SAM" id="Phobius"/>
    </source>
</evidence>
<keyword evidence="1" id="KW-1133">Transmembrane helix</keyword>
<evidence type="ECO:0000313" key="2">
    <source>
        <dbReference type="EMBL" id="XCD05929.1"/>
    </source>
</evidence>
<organism evidence="2">
    <name type="scientific">Dulem virus 63</name>
    <dbReference type="NCBI Taxonomy" id="3145774"/>
    <lineage>
        <taxon>Viruses</taxon>
        <taxon>Monodnaviria</taxon>
        <taxon>Loebvirae</taxon>
        <taxon>Hofneiviricota</taxon>
        <taxon>Faserviricetes</taxon>
        <taxon>Tubulavirales</taxon>
        <taxon>Inoviridae</taxon>
        <taxon>Inovirus</taxon>
    </lineage>
</organism>
<feature type="transmembrane region" description="Helical" evidence="1">
    <location>
        <begin position="6"/>
        <end position="26"/>
    </location>
</feature>
<keyword evidence="1" id="KW-0812">Transmembrane</keyword>
<keyword evidence="1" id="KW-0472">Membrane</keyword>
<accession>A0AAU8B2Z7</accession>
<sequence>MTDYDFLLTILILGCLSFFGLLYFLLSIKYHLLLQRIKEVEMKIKHSHSE</sequence>
<name>A0AAU8B2Z7_9VIRU</name>
<reference evidence="2" key="1">
    <citation type="submission" date="2024-03" db="EMBL/GenBank/DDBJ databases">
        <title>Diverse circular DNA viruses in blood, oral, and fecal samples of captive lemurs.</title>
        <authorList>
            <person name="Paietta E.N."/>
            <person name="Kraberger S."/>
            <person name="Lund M.C."/>
            <person name="Custer J.M."/>
            <person name="Vargas K.M."/>
            <person name="Ehmke E.E."/>
            <person name="Yoder A.D."/>
            <person name="Varsani A."/>
        </authorList>
    </citation>
    <scope>NUCLEOTIDE SEQUENCE</scope>
    <source>
        <strain evidence="2">Duke_24SS_14</strain>
    </source>
</reference>
<protein>
    <submittedName>
        <fullName evidence="2">Uncharacterized protein</fullName>
    </submittedName>
</protein>
<dbReference type="EMBL" id="PP511610">
    <property type="protein sequence ID" value="XCD05929.1"/>
    <property type="molecule type" value="Genomic_DNA"/>
</dbReference>
<proteinExistence type="predicted"/>